<accession>A0A2X4TSN4</accession>
<evidence type="ECO:0000313" key="8">
    <source>
        <dbReference type="Proteomes" id="UP000249091"/>
    </source>
</evidence>
<sequence length="992" mass="105653">MRLHTLEVTAFGPFANTVEIDFDELGADGLFLLHGQTGAGKTSILDAVAFALYGTVPGARADGRRLLSDHAPAGLAPRVRLEATISGRRILLERSPEYERPKMRGTGTVKQQAKATLTWLDGDGVDLSRIPDIGDAVKGLLGMSAEQFFQVVLLPQGDFAKFLRAGSDERGKLLERLFDTTRFGDVEQWFRERRGTGGKLLAEQQKTVDLLAAKVAAAAGIEAGADADPVEWAHRLSADAADTRDAAASVLERAREVDRTNRQALDTAVALEQSLRRRTDALAALESLDATEPVRQELRSERDAAQRATSVSILDRDAGRAGTDAEKAARAAEVAAEPLRADDEGRRLLAEIGDVPADTDRALIRSRSEQWSAEAARLDDLLQQHRRLTTVEEDLARVAGRRGTLGEERGRLVTERTALPDRLTAAVASVSASEQAAAALPGLVAARDLAADSLGAATELASRSAELERAQQQVLELHSAFNDARDTHLDIRRRRIEGMAAELAARLTAGEPCEVCGATEHPAPAVPAPDTVTKDDESAAQSAEQRAETALAEARTVATETTGAVAMLRQRCGDIPVDELALRHAEAVRAHDEAKNEAARLARRRAEVDELHRHATDLDERIQRVESELADLDRRHAVLSAEAAEIRTRITEAAGDAESLAPRRRRVAGLAAAATALLDARSAAAHARTVAEQRSAETVAAAEGAGFADLVAARAALRSAERLDEIDRVLRAADNERAVATATLAEPAIAVLTGDEQPDVPGARATVAAGAAALDQAHAAATESARRALDIDAFTSRLEQAYAKLVPLRDEQAELADLADVVAGGGSNAKKMSLRSYVLAARLEEVAEAASERLRRMSGGRYEFVHSDAAETRGRRGGLGLDIHDEYTGVVRSTKTLSGGESFQASLALALGLADVVAAEAGGLVLDTMFIDEGFGTLDADSLDAVMGVLDELRAGGRVVGVVSHVDEMRQRIPSRLHVIRGRSGSTVQVAS</sequence>
<dbReference type="KEGG" id="rcr:NCTC10994_01550"/>
<dbReference type="AlphaFoldDB" id="A0A2X4TSN4"/>
<dbReference type="STRING" id="1219011.GCA_001895045_01847"/>
<keyword evidence="8" id="KW-1185">Reference proteome</keyword>
<feature type="region of interest" description="Disordered" evidence="5">
    <location>
        <begin position="294"/>
        <end position="319"/>
    </location>
</feature>
<evidence type="ECO:0000256" key="3">
    <source>
        <dbReference type="ARBA" id="ARBA00013368"/>
    </source>
</evidence>
<evidence type="ECO:0000256" key="4">
    <source>
        <dbReference type="SAM" id="Coils"/>
    </source>
</evidence>
<protein>
    <recommendedName>
        <fullName evidence="3">Nuclease SbcCD subunit C</fullName>
    </recommendedName>
</protein>
<dbReference type="PANTHER" id="PTHR32114:SF2">
    <property type="entry name" value="ABC TRANSPORTER ABCH.3"/>
    <property type="match status" value="1"/>
</dbReference>
<dbReference type="InterPro" id="IPR027417">
    <property type="entry name" value="P-loop_NTPase"/>
</dbReference>
<name>A0A2X4TSN4_9NOCA</name>
<dbReference type="Gene3D" id="3.40.50.300">
    <property type="entry name" value="P-loop containing nucleotide triphosphate hydrolases"/>
    <property type="match status" value="2"/>
</dbReference>
<feature type="coiled-coil region" evidence="4">
    <location>
        <begin position="577"/>
        <end position="642"/>
    </location>
</feature>
<evidence type="ECO:0000259" key="6">
    <source>
        <dbReference type="Pfam" id="PF13476"/>
    </source>
</evidence>
<evidence type="ECO:0000256" key="5">
    <source>
        <dbReference type="SAM" id="MobiDB-lite"/>
    </source>
</evidence>
<dbReference type="GO" id="GO:0006302">
    <property type="term" value="P:double-strand break repair"/>
    <property type="evidence" value="ECO:0007669"/>
    <property type="project" value="InterPro"/>
</dbReference>
<dbReference type="GO" id="GO:0016887">
    <property type="term" value="F:ATP hydrolysis activity"/>
    <property type="evidence" value="ECO:0007669"/>
    <property type="project" value="InterPro"/>
</dbReference>
<dbReference type="EMBL" id="LS483468">
    <property type="protein sequence ID" value="SQI30396.1"/>
    <property type="molecule type" value="Genomic_DNA"/>
</dbReference>
<dbReference type="InterPro" id="IPR038729">
    <property type="entry name" value="Rad50/SbcC_AAA"/>
</dbReference>
<comment type="similarity">
    <text evidence="1">Belongs to the SMC family. SbcC subfamily.</text>
</comment>
<dbReference type="Pfam" id="PF13476">
    <property type="entry name" value="AAA_23"/>
    <property type="match status" value="1"/>
</dbReference>
<evidence type="ECO:0000313" key="7">
    <source>
        <dbReference type="EMBL" id="SQI30396.1"/>
    </source>
</evidence>
<feature type="domain" description="Rad50/SbcC-type AAA" evidence="6">
    <location>
        <begin position="6"/>
        <end position="180"/>
    </location>
</feature>
<proteinExistence type="inferred from homology"/>
<comment type="subunit">
    <text evidence="2">Heterodimer of SbcC and SbcD.</text>
</comment>
<dbReference type="SUPFAM" id="SSF52540">
    <property type="entry name" value="P-loop containing nucleoside triphosphate hydrolases"/>
    <property type="match status" value="1"/>
</dbReference>
<reference evidence="7 8" key="1">
    <citation type="submission" date="2018-06" db="EMBL/GenBank/DDBJ databases">
        <authorList>
            <consortium name="Pathogen Informatics"/>
            <person name="Doyle S."/>
        </authorList>
    </citation>
    <scope>NUCLEOTIDE SEQUENCE [LARGE SCALE GENOMIC DNA]</scope>
    <source>
        <strain evidence="7 8">NCTC10994</strain>
    </source>
</reference>
<keyword evidence="4" id="KW-0175">Coiled coil</keyword>
<organism evidence="7 8">
    <name type="scientific">Rhodococcus coprophilus</name>
    <dbReference type="NCBI Taxonomy" id="38310"/>
    <lineage>
        <taxon>Bacteria</taxon>
        <taxon>Bacillati</taxon>
        <taxon>Actinomycetota</taxon>
        <taxon>Actinomycetes</taxon>
        <taxon>Mycobacteriales</taxon>
        <taxon>Nocardiaceae</taxon>
        <taxon>Rhodococcus</taxon>
    </lineage>
</organism>
<dbReference type="PANTHER" id="PTHR32114">
    <property type="entry name" value="ABC TRANSPORTER ABCH.3"/>
    <property type="match status" value="1"/>
</dbReference>
<evidence type="ECO:0000256" key="2">
    <source>
        <dbReference type="ARBA" id="ARBA00011322"/>
    </source>
</evidence>
<dbReference type="Proteomes" id="UP000249091">
    <property type="component" value="Chromosome 1"/>
</dbReference>
<evidence type="ECO:0000256" key="1">
    <source>
        <dbReference type="ARBA" id="ARBA00006930"/>
    </source>
</evidence>
<gene>
    <name evidence="7" type="primary">sbcC</name>
    <name evidence="7" type="ORF">NCTC10994_01550</name>
</gene>
<dbReference type="RefSeq" id="WP_072699830.1">
    <property type="nucleotide sequence ID" value="NZ_JAFBBL010000001.1"/>
</dbReference>
<dbReference type="Pfam" id="PF13558">
    <property type="entry name" value="SbcC_Walker_B"/>
    <property type="match status" value="1"/>
</dbReference>
<feature type="compositionally biased region" description="Basic and acidic residues" evidence="5">
    <location>
        <begin position="294"/>
        <end position="305"/>
    </location>
</feature>